<dbReference type="InterPro" id="IPR036388">
    <property type="entry name" value="WH-like_DNA-bd_sf"/>
</dbReference>
<dbReference type="FunFam" id="1.10.10.10:FF:000001">
    <property type="entry name" value="LysR family transcriptional regulator"/>
    <property type="match status" value="1"/>
</dbReference>
<comment type="caution">
    <text evidence="6">The sequence shown here is derived from an EMBL/GenBank/DDBJ whole genome shotgun (WGS) entry which is preliminary data.</text>
</comment>
<evidence type="ECO:0000256" key="4">
    <source>
        <dbReference type="ARBA" id="ARBA00023163"/>
    </source>
</evidence>
<dbReference type="Pfam" id="PF00126">
    <property type="entry name" value="HTH_1"/>
    <property type="match status" value="1"/>
</dbReference>
<dbReference type="GO" id="GO:0003677">
    <property type="term" value="F:DNA binding"/>
    <property type="evidence" value="ECO:0007669"/>
    <property type="project" value="UniProtKB-KW"/>
</dbReference>
<dbReference type="InterPro" id="IPR036390">
    <property type="entry name" value="WH_DNA-bd_sf"/>
</dbReference>
<dbReference type="EMBL" id="SLZU01000002">
    <property type="protein sequence ID" value="TCS66486.1"/>
    <property type="molecule type" value="Genomic_DNA"/>
</dbReference>
<keyword evidence="7" id="KW-1185">Reference proteome</keyword>
<dbReference type="RefSeq" id="WP_132242599.1">
    <property type="nucleotide sequence ID" value="NZ_CBDUOC010000046.1"/>
</dbReference>
<dbReference type="CDD" id="cd08414">
    <property type="entry name" value="PBP2_LTTR_aromatics_like"/>
    <property type="match status" value="1"/>
</dbReference>
<dbReference type="PRINTS" id="PR00039">
    <property type="entry name" value="HTHLYSR"/>
</dbReference>
<dbReference type="PANTHER" id="PTHR30346">
    <property type="entry name" value="TRANSCRIPTIONAL DUAL REGULATOR HCAR-RELATED"/>
    <property type="match status" value="1"/>
</dbReference>
<feature type="domain" description="HTH lysR-type" evidence="5">
    <location>
        <begin position="6"/>
        <end position="63"/>
    </location>
</feature>
<dbReference type="PROSITE" id="PS50931">
    <property type="entry name" value="HTH_LYSR"/>
    <property type="match status" value="1"/>
</dbReference>
<dbReference type="Gene3D" id="1.10.10.10">
    <property type="entry name" value="Winged helix-like DNA-binding domain superfamily/Winged helix DNA-binding domain"/>
    <property type="match status" value="1"/>
</dbReference>
<dbReference type="SUPFAM" id="SSF46785">
    <property type="entry name" value="Winged helix' DNA-binding domain"/>
    <property type="match status" value="1"/>
</dbReference>
<protein>
    <submittedName>
        <fullName evidence="6">LysR family transcriptional regulator</fullName>
    </submittedName>
</protein>
<dbReference type="GO" id="GO:0032993">
    <property type="term" value="C:protein-DNA complex"/>
    <property type="evidence" value="ECO:0007669"/>
    <property type="project" value="TreeGrafter"/>
</dbReference>
<name>A0A4V2UPM0_9RHOB</name>
<gene>
    <name evidence="6" type="ORF">EDD52_102303</name>
</gene>
<dbReference type="InterPro" id="IPR000847">
    <property type="entry name" value="LysR_HTH_N"/>
</dbReference>
<dbReference type="InterPro" id="IPR005119">
    <property type="entry name" value="LysR_subst-bd"/>
</dbReference>
<comment type="similarity">
    <text evidence="1">Belongs to the LysR transcriptional regulatory family.</text>
</comment>
<dbReference type="AlphaFoldDB" id="A0A4V2UPM0"/>
<dbReference type="Proteomes" id="UP000295696">
    <property type="component" value="Unassembled WGS sequence"/>
</dbReference>
<evidence type="ECO:0000259" key="5">
    <source>
        <dbReference type="PROSITE" id="PS50931"/>
    </source>
</evidence>
<evidence type="ECO:0000313" key="7">
    <source>
        <dbReference type="Proteomes" id="UP000295696"/>
    </source>
</evidence>
<evidence type="ECO:0000256" key="3">
    <source>
        <dbReference type="ARBA" id="ARBA00023125"/>
    </source>
</evidence>
<accession>A0A4V2UPM0</accession>
<reference evidence="6 7" key="1">
    <citation type="submission" date="2019-03" db="EMBL/GenBank/DDBJ databases">
        <title>Genomic Encyclopedia of Type Strains, Phase IV (KMG-IV): sequencing the most valuable type-strain genomes for metagenomic binning, comparative biology and taxonomic classification.</title>
        <authorList>
            <person name="Goeker M."/>
        </authorList>
    </citation>
    <scope>NUCLEOTIDE SEQUENCE [LARGE SCALE GENOMIC DNA]</scope>
    <source>
        <strain evidence="6 7">DSM 104836</strain>
    </source>
</reference>
<dbReference type="SUPFAM" id="SSF53850">
    <property type="entry name" value="Periplasmic binding protein-like II"/>
    <property type="match status" value="1"/>
</dbReference>
<keyword evidence="4" id="KW-0804">Transcription</keyword>
<keyword evidence="3" id="KW-0238">DNA-binding</keyword>
<evidence type="ECO:0000256" key="1">
    <source>
        <dbReference type="ARBA" id="ARBA00009437"/>
    </source>
</evidence>
<dbReference type="GO" id="GO:0003700">
    <property type="term" value="F:DNA-binding transcription factor activity"/>
    <property type="evidence" value="ECO:0007669"/>
    <property type="project" value="InterPro"/>
</dbReference>
<sequence length="303" mass="33455">MDGKLFELNHLRSFVAVAEELNFRRAAVRLNMTQPPLSRQISLLEHAVGVRLLDRNNRSVRLTAAGRRFLCDAVDILKRAESAALFARQSARGESGALVLGFVPSASVEVVPRIITRVERDLPGVRLIPSEMMTFEIIEALHSGGVEIGLFRLPQRQTELKLSKVFSEPFVLAVPRDHPFATKPDLCAEDLHETPFIGFSTERGGFLYEVVQGFLSARGISPDTRYSVAQSHTIMTLVNEGLGVGIVPRSICAMKMPDTVIRDIGLPDDLRSDLYIARGTKNPDQLVSEVSSLIVDELSLPAR</sequence>
<dbReference type="PANTHER" id="PTHR30346:SF28">
    <property type="entry name" value="HTH-TYPE TRANSCRIPTIONAL REGULATOR CYNR"/>
    <property type="match status" value="1"/>
</dbReference>
<organism evidence="6 7">
    <name type="scientific">Primorskyibacter sedentarius</name>
    <dbReference type="NCBI Taxonomy" id="745311"/>
    <lineage>
        <taxon>Bacteria</taxon>
        <taxon>Pseudomonadati</taxon>
        <taxon>Pseudomonadota</taxon>
        <taxon>Alphaproteobacteria</taxon>
        <taxon>Rhodobacterales</taxon>
        <taxon>Roseobacteraceae</taxon>
        <taxon>Primorskyibacter</taxon>
    </lineage>
</organism>
<proteinExistence type="inferred from homology"/>
<dbReference type="Gene3D" id="3.40.190.10">
    <property type="entry name" value="Periplasmic binding protein-like II"/>
    <property type="match status" value="2"/>
</dbReference>
<evidence type="ECO:0000256" key="2">
    <source>
        <dbReference type="ARBA" id="ARBA00023015"/>
    </source>
</evidence>
<dbReference type="Pfam" id="PF03466">
    <property type="entry name" value="LysR_substrate"/>
    <property type="match status" value="1"/>
</dbReference>
<evidence type="ECO:0000313" key="6">
    <source>
        <dbReference type="EMBL" id="TCS66486.1"/>
    </source>
</evidence>
<dbReference type="OrthoDB" id="9815174at2"/>
<keyword evidence="2" id="KW-0805">Transcription regulation</keyword>